<reference evidence="1 2" key="1">
    <citation type="submission" date="2010-05" db="EMBL/GenBank/DDBJ databases">
        <title>The Genome Sequence of Thecamonas trahens ATCC 50062.</title>
        <authorList>
            <consortium name="The Broad Institute Genome Sequencing Platform"/>
            <person name="Russ C."/>
            <person name="Cuomo C."/>
            <person name="Shea T."/>
            <person name="Young S.K."/>
            <person name="Zeng Q."/>
            <person name="Koehrsen M."/>
            <person name="Haas B."/>
            <person name="Borodovsky M."/>
            <person name="Guigo R."/>
            <person name="Alvarado L."/>
            <person name="Berlin A."/>
            <person name="Bochicchio J."/>
            <person name="Borenstein D."/>
            <person name="Chapman S."/>
            <person name="Chen Z."/>
            <person name="Freedman E."/>
            <person name="Gellesch M."/>
            <person name="Goldberg J."/>
            <person name="Griggs A."/>
            <person name="Gujja S."/>
            <person name="Heilman E."/>
            <person name="Heiman D."/>
            <person name="Hepburn T."/>
            <person name="Howarth C."/>
            <person name="Jen D."/>
            <person name="Larson L."/>
            <person name="Mehta T."/>
            <person name="Park D."/>
            <person name="Pearson M."/>
            <person name="Roberts A."/>
            <person name="Saif S."/>
            <person name="Shenoy N."/>
            <person name="Sisk P."/>
            <person name="Stolte C."/>
            <person name="Sykes S."/>
            <person name="Thomson T."/>
            <person name="Walk T."/>
            <person name="White J."/>
            <person name="Yandava C."/>
            <person name="Burger G."/>
            <person name="Gray M.W."/>
            <person name="Holland P.W.H."/>
            <person name="King N."/>
            <person name="Lang F.B.F."/>
            <person name="Roger A.J."/>
            <person name="Ruiz-Trillo I."/>
            <person name="Lander E."/>
            <person name="Nusbaum C."/>
        </authorList>
    </citation>
    <scope>NUCLEOTIDE SEQUENCE [LARGE SCALE GENOMIC DNA]</scope>
    <source>
        <strain evidence="1 2">ATCC 50062</strain>
    </source>
</reference>
<protein>
    <submittedName>
        <fullName evidence="1">HAD-superfamily hydrolase</fullName>
    </submittedName>
</protein>
<dbReference type="InterPro" id="IPR044924">
    <property type="entry name" value="HAD-SF_hydro_IA_REG-2-like_cap"/>
</dbReference>
<sequence length="291" mass="31270">MVTLDFSDTLAYICASVGSHYGEAMATAEPSRLWWMRQPEVIALLDTAFFAAYKATDASLPNFGAEAGLDHHGWWWEVVSATFENGVHAAHDAGLVPDSLSAHAALGSINSLLINDGLFDHLVTHFTTSGAYAMYPDVEPALRELREIRLPATGARPILGVVTNMTSKVNDTLASLDLAKFFDFVVDSHSVKAPKPDPAIFAVAATRAADAAADLGLPWHDADSDDEVITALHVGDSMADYHGAIAAPGFSPLLIHRTDARKAVPPFVEKDCVIHTLDDLVTRLQALTEAR</sequence>
<organism evidence="1 2">
    <name type="scientific">Thecamonas trahens ATCC 50062</name>
    <dbReference type="NCBI Taxonomy" id="461836"/>
    <lineage>
        <taxon>Eukaryota</taxon>
        <taxon>Apusozoa</taxon>
        <taxon>Apusomonadida</taxon>
        <taxon>Apusomonadidae</taxon>
        <taxon>Thecamonas</taxon>
    </lineage>
</organism>
<keyword evidence="1" id="KW-0378">Hydrolase</keyword>
<dbReference type="SUPFAM" id="SSF56784">
    <property type="entry name" value="HAD-like"/>
    <property type="match status" value="1"/>
</dbReference>
<dbReference type="Proteomes" id="UP000054408">
    <property type="component" value="Unassembled WGS sequence"/>
</dbReference>
<dbReference type="EMBL" id="GL349450">
    <property type="protein sequence ID" value="KNC48293.1"/>
    <property type="molecule type" value="Genomic_DNA"/>
</dbReference>
<name>A0A0L0DAG3_THETB</name>
<evidence type="ECO:0000313" key="1">
    <source>
        <dbReference type="EMBL" id="KNC48293.1"/>
    </source>
</evidence>
<dbReference type="InterPro" id="IPR036412">
    <property type="entry name" value="HAD-like_sf"/>
</dbReference>
<dbReference type="PANTHER" id="PTHR46191">
    <property type="match status" value="1"/>
</dbReference>
<dbReference type="InterPro" id="IPR051828">
    <property type="entry name" value="HAD-like_hydrolase_domain"/>
</dbReference>
<dbReference type="STRING" id="461836.A0A0L0DAG3"/>
<proteinExistence type="predicted"/>
<gene>
    <name evidence="1" type="ORF">AMSG_04524</name>
</gene>
<keyword evidence="2" id="KW-1185">Reference proteome</keyword>
<dbReference type="GeneID" id="25564062"/>
<dbReference type="AlphaFoldDB" id="A0A0L0DAG3"/>
<dbReference type="RefSeq" id="XP_013758860.1">
    <property type="nucleotide sequence ID" value="XM_013903406.1"/>
</dbReference>
<dbReference type="GO" id="GO:0005634">
    <property type="term" value="C:nucleus"/>
    <property type="evidence" value="ECO:0007669"/>
    <property type="project" value="TreeGrafter"/>
</dbReference>
<dbReference type="Pfam" id="PF00702">
    <property type="entry name" value="Hydrolase"/>
    <property type="match status" value="1"/>
</dbReference>
<dbReference type="InterPro" id="IPR023214">
    <property type="entry name" value="HAD_sf"/>
</dbReference>
<dbReference type="Gene3D" id="1.10.150.720">
    <property type="entry name" value="Haloacid dehalogenase-like hydrolase"/>
    <property type="match status" value="1"/>
</dbReference>
<dbReference type="Gene3D" id="3.40.50.1000">
    <property type="entry name" value="HAD superfamily/HAD-like"/>
    <property type="match status" value="1"/>
</dbReference>
<dbReference type="GO" id="GO:0016787">
    <property type="term" value="F:hydrolase activity"/>
    <property type="evidence" value="ECO:0007669"/>
    <property type="project" value="UniProtKB-KW"/>
</dbReference>
<dbReference type="PANTHER" id="PTHR46191:SF2">
    <property type="entry name" value="HALOACID DEHALOGENASE-LIKE HYDROLASE DOMAIN-CONTAINING PROTEIN 3"/>
    <property type="match status" value="1"/>
</dbReference>
<dbReference type="OrthoDB" id="444127at2759"/>
<evidence type="ECO:0000313" key="2">
    <source>
        <dbReference type="Proteomes" id="UP000054408"/>
    </source>
</evidence>
<accession>A0A0L0DAG3</accession>
<dbReference type="eggNOG" id="KOG3085">
    <property type="taxonomic scope" value="Eukaryota"/>
</dbReference>